<dbReference type="SUPFAM" id="SSF52833">
    <property type="entry name" value="Thioredoxin-like"/>
    <property type="match status" value="1"/>
</dbReference>
<evidence type="ECO:0000313" key="2">
    <source>
        <dbReference type="Proteomes" id="UP000198870"/>
    </source>
</evidence>
<organism evidence="1 2">
    <name type="scientific">Desulfoluna spongiiphila</name>
    <dbReference type="NCBI Taxonomy" id="419481"/>
    <lineage>
        <taxon>Bacteria</taxon>
        <taxon>Pseudomonadati</taxon>
        <taxon>Thermodesulfobacteriota</taxon>
        <taxon>Desulfobacteria</taxon>
        <taxon>Desulfobacterales</taxon>
        <taxon>Desulfolunaceae</taxon>
        <taxon>Desulfoluna</taxon>
    </lineage>
</organism>
<dbReference type="CDD" id="cd02980">
    <property type="entry name" value="TRX_Fd_family"/>
    <property type="match status" value="1"/>
</dbReference>
<dbReference type="Gene3D" id="3.40.30.10">
    <property type="entry name" value="Glutaredoxin"/>
    <property type="match status" value="1"/>
</dbReference>
<sequence length="122" mass="13203">MAKLSVADLKALKEKVAKDISLREGKARVLVTVHMGTCGIASGARAVMDALMEEMEAADRSDIRVMAAGCLGMCSSEPNVTVEIDGEPPVAYQFMDANKMRQVFKRHVILGEVQPDFAMATM</sequence>
<gene>
    <name evidence="1" type="ORF">SAMN05216233_105158</name>
</gene>
<dbReference type="STRING" id="419481.SAMN05216233_105158"/>
<dbReference type="RefSeq" id="WP_092210325.1">
    <property type="nucleotide sequence ID" value="NZ_FMUX01000005.1"/>
</dbReference>
<dbReference type="OrthoDB" id="9800692at2"/>
<reference evidence="1 2" key="1">
    <citation type="submission" date="2016-10" db="EMBL/GenBank/DDBJ databases">
        <authorList>
            <person name="de Groot N.N."/>
        </authorList>
    </citation>
    <scope>NUCLEOTIDE SEQUENCE [LARGE SCALE GENOMIC DNA]</scope>
    <source>
        <strain evidence="1 2">AA1</strain>
    </source>
</reference>
<dbReference type="InterPro" id="IPR036249">
    <property type="entry name" value="Thioredoxin-like_sf"/>
</dbReference>
<name>A0A1G5E4U7_9BACT</name>
<dbReference type="AlphaFoldDB" id="A0A1G5E4U7"/>
<protein>
    <submittedName>
        <fullName evidence="1">NADP-reducing hydrogenase subunit HndB</fullName>
    </submittedName>
</protein>
<dbReference type="EMBL" id="FMUX01000005">
    <property type="protein sequence ID" value="SCY21761.1"/>
    <property type="molecule type" value="Genomic_DNA"/>
</dbReference>
<keyword evidence="2" id="KW-1185">Reference proteome</keyword>
<proteinExistence type="predicted"/>
<dbReference type="Proteomes" id="UP000198870">
    <property type="component" value="Unassembled WGS sequence"/>
</dbReference>
<accession>A0A1G5E4U7</accession>
<evidence type="ECO:0000313" key="1">
    <source>
        <dbReference type="EMBL" id="SCY21761.1"/>
    </source>
</evidence>